<keyword evidence="2" id="KW-1185">Reference proteome</keyword>
<dbReference type="EMBL" id="CAKKNE010000004">
    <property type="protein sequence ID" value="CAH0373619.1"/>
    <property type="molecule type" value="Genomic_DNA"/>
</dbReference>
<evidence type="ECO:0000313" key="1">
    <source>
        <dbReference type="EMBL" id="CAH0373619.1"/>
    </source>
</evidence>
<comment type="caution">
    <text evidence="1">The sequence shown here is derived from an EMBL/GenBank/DDBJ whole genome shotgun (WGS) entry which is preliminary data.</text>
</comment>
<reference evidence="1" key="1">
    <citation type="submission" date="2021-11" db="EMBL/GenBank/DDBJ databases">
        <authorList>
            <consortium name="Genoscope - CEA"/>
            <person name="William W."/>
        </authorList>
    </citation>
    <scope>NUCLEOTIDE SEQUENCE</scope>
</reference>
<accession>A0A8J2SUX2</accession>
<dbReference type="OrthoDB" id="10639819at2759"/>
<evidence type="ECO:0000313" key="2">
    <source>
        <dbReference type="Proteomes" id="UP000789595"/>
    </source>
</evidence>
<sequence length="1573" mass="175055">MARATPPGGRCWDADFSFEPDQLTNNFLIESSQLIHGGSGSSGSPAGNEDWDAELALCNTLSAISTEEPKSALPGTALPNTHEHSCTSPRVDSLLEYLDEHIFADATIFKDKQDTQYMPQQPTLFSAYLSYRRQRTADYRTCCRNLNRCISTILRSSQLQNIVSEPKSNNKVACAPLAEMAAISSYPRAPESAPCTITWLRNLCLKVSYTSAVVARPSPLKVTETIERERSPSQETALEQALRAAEMSYCNENWRDCGAQIKALLHRLEHATMAKPATLRILTFGDGLNRPTTLDDDLRCRQCCARLCRLVCRFVQRFDELCAAKIIKSTRHEIPLLLDILSLDASDLAAFRRGTSALVYDIVDIVLRARSRLTVDEAIAHLALVHVRPVRRFICKWTRRETTKPQQFRTGCWCSALPPLSWSGIASAFGMANTLRRKLLFVAAEELEALALSDLRMEAIGFSPLTGENLMLDETEFDFVSVRRSLEVEFCDTTCDNSSVGCGGELSSPTSRLVEGRLASLVSALPPASLPRAKASLALGLSYLKGVYGSRNAVSSMGVCKQIRRGHRSPHAATQEIRIAEMLLFEATCVLDQHTTTEPVDLPSHALQFDVNLSRVHASPLAYSTLSCSLGYTALRALARALDRRAKYAYTLLVLDICVAILALRNDMNERRKLRRELCVIAARQSDDRTGSTHCKLVLADLYQHFECEQDNKNTFPIADWGTNHHAMDSIVTQDIHEFQFTTELLVKQHVNACDVRLVNNALLEIDTTLSKRHRLCTTHITHTTSQEFEIAIQHAASFATHLLAKQCDPVSASHCLRQVLTTRPASSRRRIASLSHYTETEVLCGKAVSAHTALRRIQRLRQRLPGLASPTITHQPNFLWEMPIKGRGVSSCEEGVDLGKLFAQVALLGGQPKMAWRSLGPTVAAVESVVSRVGSVQGLYELGALYELQGQAQVAIKIEATQALSCVDGSCGAVLHRHQPNIVNASTRRKINLNVTNEVSLCSRSHNFCDPVGAPRWYRQALECFKAIDDYFGVAHAAAAFASASLGVVFAETTMQQKGQQGSADEIDVAAHHALELAAVISEPLLLLDAYLNVAELRYIQDDPLSAIAHWWEAREILLRLFVDGLFVPLVPIAASTVLANLRLIFERLLRLLAAVADRAMIDENLMLFDIFVIFERDVRRRLTWPLVTYHNASSQHRNHKHHVLDSLACWRCLVRMHANVSHHRLGNLNLYELQGRNRGALREFAAGMRRLRRWSADCTIAKFCCAPAAYAIHAANSLIVYAPHLGWRHMITFGQFNQGLDAVSASLVGAFAGTRRVKVRMNRVEHRRCIIKRIAHMIALPHNFFSALTTFEDENGSFITLLCSERAHVLPWECFADTAVSRILCASDVINKHIPEWFVGSHQHAHASNKIQRWCRSSPLNTIDEAPMHIAFEMKHVIDSLVADLTQSQCDEGHFLPLYPNMPYLRNDQFLGTRRAKAHLSSQIIDSNTPPCKVIPLSQLYAPRDALLTQAMGKELFFAPDPLLSHITASLDTQRSCVKFNWLAKALADELAVPIVHLLRANSMVGVDKGT</sequence>
<organism evidence="1 2">
    <name type="scientific">Pelagomonas calceolata</name>
    <dbReference type="NCBI Taxonomy" id="35677"/>
    <lineage>
        <taxon>Eukaryota</taxon>
        <taxon>Sar</taxon>
        <taxon>Stramenopiles</taxon>
        <taxon>Ochrophyta</taxon>
        <taxon>Pelagophyceae</taxon>
        <taxon>Pelagomonadales</taxon>
        <taxon>Pelagomonadaceae</taxon>
        <taxon>Pelagomonas</taxon>
    </lineage>
</organism>
<dbReference type="Proteomes" id="UP000789595">
    <property type="component" value="Unassembled WGS sequence"/>
</dbReference>
<proteinExistence type="predicted"/>
<protein>
    <submittedName>
        <fullName evidence="1">Uncharacterized protein</fullName>
    </submittedName>
</protein>
<name>A0A8J2SUX2_9STRA</name>
<gene>
    <name evidence="1" type="ORF">PECAL_4P08330</name>
</gene>